<evidence type="ECO:0000256" key="1">
    <source>
        <dbReference type="ARBA" id="ARBA00022603"/>
    </source>
</evidence>
<evidence type="ECO:0000313" key="7">
    <source>
        <dbReference type="Proteomes" id="UP000609651"/>
    </source>
</evidence>
<dbReference type="Pfam" id="PF13649">
    <property type="entry name" value="Methyltransf_25"/>
    <property type="match status" value="1"/>
</dbReference>
<reference evidence="6 7" key="1">
    <citation type="journal article" date="2020" name="Syst. Appl. Microbiol.">
        <title>Alienimonas chondri sp. nov., a novel planctomycete isolated from the biofilm of the red alga Chondrus crispus.</title>
        <authorList>
            <person name="Vitorino I."/>
            <person name="Albuquerque L."/>
            <person name="Wiegand S."/>
            <person name="Kallscheuer N."/>
            <person name="da Costa M.S."/>
            <person name="Lobo-da-Cunha A."/>
            <person name="Jogler C."/>
            <person name="Lage O.M."/>
        </authorList>
    </citation>
    <scope>NUCLEOTIDE SEQUENCE [LARGE SCALE GENOMIC DNA]</scope>
    <source>
        <strain evidence="6 7">LzC2</strain>
    </source>
</reference>
<evidence type="ECO:0000256" key="2">
    <source>
        <dbReference type="ARBA" id="ARBA00022679"/>
    </source>
</evidence>
<keyword evidence="3" id="KW-0949">S-adenosyl-L-methionine</keyword>
<gene>
    <name evidence="6" type="ORF">LzC2_22030</name>
</gene>
<proteinExistence type="predicted"/>
<keyword evidence="2" id="KW-0808">Transferase</keyword>
<evidence type="ECO:0000256" key="4">
    <source>
        <dbReference type="SAM" id="MobiDB-lite"/>
    </source>
</evidence>
<evidence type="ECO:0000256" key="3">
    <source>
        <dbReference type="ARBA" id="ARBA00022691"/>
    </source>
</evidence>
<dbReference type="CDD" id="cd02440">
    <property type="entry name" value="AdoMet_MTases"/>
    <property type="match status" value="1"/>
</dbReference>
<keyword evidence="1" id="KW-0489">Methyltransferase</keyword>
<accession>A0ABX1VFS9</accession>
<keyword evidence="7" id="KW-1185">Reference proteome</keyword>
<feature type="region of interest" description="Disordered" evidence="4">
    <location>
        <begin position="1"/>
        <end position="27"/>
    </location>
</feature>
<dbReference type="Gene3D" id="3.40.50.150">
    <property type="entry name" value="Vaccinia Virus protein VP39"/>
    <property type="match status" value="1"/>
</dbReference>
<evidence type="ECO:0000259" key="5">
    <source>
        <dbReference type="Pfam" id="PF13649"/>
    </source>
</evidence>
<comment type="caution">
    <text evidence="6">The sequence shown here is derived from an EMBL/GenBank/DDBJ whole genome shotgun (WGS) entry which is preliminary data.</text>
</comment>
<sequence>MSVPSEPPAASLARRRVEPEVMDDPDLDPAAHRQALAGLKRLNAMSGTTGSLARALTPILQNVTGRTPRVLDVACGGGDGAVALAEQLSTRLRRTVEVDGCDLSPVAVGEANQLALQAGFDADFREADALAGPLPTPADPEPGGEHYDAAVSSLFLHHLQDDDAPRVLRNMAEAANAIVISDLRRTRLGLAMAHVACRALSRSPVVHYDGPQSVRAAFTVEEFVRVADAAGLKGYEIRKVWPQRFLLIWERGDG</sequence>
<dbReference type="PANTHER" id="PTHR43464:SF19">
    <property type="entry name" value="UBIQUINONE BIOSYNTHESIS O-METHYLTRANSFERASE, MITOCHONDRIAL"/>
    <property type="match status" value="1"/>
</dbReference>
<name>A0ABX1VFS9_9PLAN</name>
<dbReference type="RefSeq" id="WP_171186824.1">
    <property type="nucleotide sequence ID" value="NZ_WTPX01000062.1"/>
</dbReference>
<feature type="domain" description="Methyltransferase" evidence="5">
    <location>
        <begin position="70"/>
        <end position="174"/>
    </location>
</feature>
<evidence type="ECO:0000313" key="6">
    <source>
        <dbReference type="EMBL" id="NNJ26123.1"/>
    </source>
</evidence>
<dbReference type="InterPro" id="IPR029063">
    <property type="entry name" value="SAM-dependent_MTases_sf"/>
</dbReference>
<dbReference type="PANTHER" id="PTHR43464">
    <property type="entry name" value="METHYLTRANSFERASE"/>
    <property type="match status" value="1"/>
</dbReference>
<dbReference type="SUPFAM" id="SSF53335">
    <property type="entry name" value="S-adenosyl-L-methionine-dependent methyltransferases"/>
    <property type="match status" value="1"/>
</dbReference>
<dbReference type="Proteomes" id="UP000609651">
    <property type="component" value="Unassembled WGS sequence"/>
</dbReference>
<protein>
    <recommendedName>
        <fullName evidence="5">Methyltransferase domain-containing protein</fullName>
    </recommendedName>
</protein>
<dbReference type="EMBL" id="WTPX01000062">
    <property type="protein sequence ID" value="NNJ26123.1"/>
    <property type="molecule type" value="Genomic_DNA"/>
</dbReference>
<dbReference type="InterPro" id="IPR041698">
    <property type="entry name" value="Methyltransf_25"/>
</dbReference>
<organism evidence="6 7">
    <name type="scientific">Alienimonas chondri</name>
    <dbReference type="NCBI Taxonomy" id="2681879"/>
    <lineage>
        <taxon>Bacteria</taxon>
        <taxon>Pseudomonadati</taxon>
        <taxon>Planctomycetota</taxon>
        <taxon>Planctomycetia</taxon>
        <taxon>Planctomycetales</taxon>
        <taxon>Planctomycetaceae</taxon>
        <taxon>Alienimonas</taxon>
    </lineage>
</organism>